<organism evidence="1 2">
    <name type="scientific">Lachnospira hominis</name>
    <name type="common">ex Liu et al. 2021</name>
    <dbReference type="NCBI Taxonomy" id="2763051"/>
    <lineage>
        <taxon>Bacteria</taxon>
        <taxon>Bacillati</taxon>
        <taxon>Bacillota</taxon>
        <taxon>Clostridia</taxon>
        <taxon>Lachnospirales</taxon>
        <taxon>Lachnospiraceae</taxon>
        <taxon>Lachnospira</taxon>
    </lineage>
</organism>
<proteinExistence type="predicted"/>
<reference evidence="1 2" key="1">
    <citation type="submission" date="2020-08" db="EMBL/GenBank/DDBJ databases">
        <title>Genome public.</title>
        <authorList>
            <person name="Liu C."/>
            <person name="Sun Q."/>
        </authorList>
    </citation>
    <scope>NUCLEOTIDE SEQUENCE [LARGE SCALE GENOMIC DNA]</scope>
    <source>
        <strain evidence="1 2">NSJ-43</strain>
    </source>
</reference>
<comment type="caution">
    <text evidence="1">The sequence shown here is derived from an EMBL/GenBank/DDBJ whole genome shotgun (WGS) entry which is preliminary data.</text>
</comment>
<dbReference type="EMBL" id="JACOPD010000002">
    <property type="protein sequence ID" value="MBC5680148.1"/>
    <property type="molecule type" value="Genomic_DNA"/>
</dbReference>
<evidence type="ECO:0000313" key="2">
    <source>
        <dbReference type="Proteomes" id="UP000628463"/>
    </source>
</evidence>
<accession>A0ABR7FZC7</accession>
<gene>
    <name evidence="1" type="ORF">H8S01_04120</name>
</gene>
<dbReference type="RefSeq" id="WP_186836274.1">
    <property type="nucleotide sequence ID" value="NZ_JACOPD010000002.1"/>
</dbReference>
<evidence type="ECO:0000313" key="1">
    <source>
        <dbReference type="EMBL" id="MBC5680148.1"/>
    </source>
</evidence>
<sequence length="81" mass="9297">MIKSELGFTNIDMPIEYVFSYITDEEKLLIDQLIEKDMGIMAIPEATKIKLSKLNRVVINNNVWSGISTDTLEIYRSTLDL</sequence>
<name>A0ABR7FZC7_9FIRM</name>
<dbReference type="Proteomes" id="UP000628463">
    <property type="component" value="Unassembled WGS sequence"/>
</dbReference>
<keyword evidence="2" id="KW-1185">Reference proteome</keyword>
<protein>
    <submittedName>
        <fullName evidence="1">Uncharacterized protein</fullName>
    </submittedName>
</protein>